<organism evidence="1 2">
    <name type="scientific">Chitinophaga parva</name>
    <dbReference type="NCBI Taxonomy" id="2169414"/>
    <lineage>
        <taxon>Bacteria</taxon>
        <taxon>Pseudomonadati</taxon>
        <taxon>Bacteroidota</taxon>
        <taxon>Chitinophagia</taxon>
        <taxon>Chitinophagales</taxon>
        <taxon>Chitinophagaceae</taxon>
        <taxon>Chitinophaga</taxon>
    </lineage>
</organism>
<comment type="caution">
    <text evidence="1">The sequence shown here is derived from an EMBL/GenBank/DDBJ whole genome shotgun (WGS) entry which is preliminary data.</text>
</comment>
<gene>
    <name evidence="1" type="ORF">DCC81_03390</name>
</gene>
<proteinExistence type="predicted"/>
<protein>
    <submittedName>
        <fullName evidence="1">Uncharacterized protein</fullName>
    </submittedName>
</protein>
<name>A0A2T7BLI7_9BACT</name>
<reference evidence="1 2" key="1">
    <citation type="submission" date="2018-04" db="EMBL/GenBank/DDBJ databases">
        <title>Chitinophaga fuyangensis sp. nov., isolated from soil in a chemical factory.</title>
        <authorList>
            <person name="Chen K."/>
        </authorList>
    </citation>
    <scope>NUCLEOTIDE SEQUENCE [LARGE SCALE GENOMIC DNA]</scope>
    <source>
        <strain evidence="1 2">LY-1</strain>
    </source>
</reference>
<keyword evidence="2" id="KW-1185">Reference proteome</keyword>
<sequence length="216" mass="25146">MSVAHAKKKSYAMFGLQIRMDWENTYCSDVTIGVKTVPVFLLERYYRGLHLYDSHSFRTARYLFSLGIEAVIKKGTFKRQLDVDRTFFAAILRSCEPAFKDWVQNWKDVVVQLSTSRIRFKDYIIHQGRVDLTKRQYKEMIEEVDNIKGFFRALNMPQAFRLMARFSNSLEWRYSTIFYSLPEVYPFAAKGKPTAVISKMQTKAGINMITGGKKAA</sequence>
<dbReference type="Proteomes" id="UP000244450">
    <property type="component" value="Unassembled WGS sequence"/>
</dbReference>
<evidence type="ECO:0000313" key="2">
    <source>
        <dbReference type="Proteomes" id="UP000244450"/>
    </source>
</evidence>
<evidence type="ECO:0000313" key="1">
    <source>
        <dbReference type="EMBL" id="PUZ28538.1"/>
    </source>
</evidence>
<dbReference type="EMBL" id="QCYK01000001">
    <property type="protein sequence ID" value="PUZ28538.1"/>
    <property type="molecule type" value="Genomic_DNA"/>
</dbReference>
<accession>A0A2T7BLI7</accession>
<dbReference type="AlphaFoldDB" id="A0A2T7BLI7"/>